<reference evidence="1" key="2">
    <citation type="submission" date="2020-09" db="EMBL/GenBank/DDBJ databases">
        <authorList>
            <person name="Sun Q."/>
            <person name="Ohkuma M."/>
        </authorList>
    </citation>
    <scope>NUCLEOTIDE SEQUENCE</scope>
    <source>
        <strain evidence="1">JCM 30078</strain>
    </source>
</reference>
<dbReference type="AlphaFoldDB" id="A0A917Q1Z0"/>
<protein>
    <submittedName>
        <fullName evidence="1">Uncharacterized protein</fullName>
    </submittedName>
</protein>
<proteinExistence type="predicted"/>
<sequence>MNELKRQLESLDRAFNHTIEKRGHAVLLTLIDPVHNVTVERAFAARHITEADSMKHVIQDALDELMAKS</sequence>
<dbReference type="EMBL" id="BMPO01000009">
    <property type="protein sequence ID" value="GGK07153.1"/>
    <property type="molecule type" value="Genomic_DNA"/>
</dbReference>
<gene>
    <name evidence="1" type="ORF">GCM10009304_36700</name>
</gene>
<evidence type="ECO:0000313" key="1">
    <source>
        <dbReference type="EMBL" id="GGK07153.1"/>
    </source>
</evidence>
<accession>A0A917Q1Z0</accession>
<keyword evidence="2" id="KW-1185">Reference proteome</keyword>
<reference evidence="1" key="1">
    <citation type="journal article" date="2014" name="Int. J. Syst. Evol. Microbiol.">
        <title>Complete genome sequence of Corynebacterium casei LMG S-19264T (=DSM 44701T), isolated from a smear-ripened cheese.</title>
        <authorList>
            <consortium name="US DOE Joint Genome Institute (JGI-PGF)"/>
            <person name="Walter F."/>
            <person name="Albersmeier A."/>
            <person name="Kalinowski J."/>
            <person name="Ruckert C."/>
        </authorList>
    </citation>
    <scope>NUCLEOTIDE SEQUENCE</scope>
    <source>
        <strain evidence="1">JCM 30078</strain>
    </source>
</reference>
<dbReference type="RefSeq" id="WP_188985323.1">
    <property type="nucleotide sequence ID" value="NZ_BMPO01000009.1"/>
</dbReference>
<comment type="caution">
    <text evidence="1">The sequence shown here is derived from an EMBL/GenBank/DDBJ whole genome shotgun (WGS) entry which is preliminary data.</text>
</comment>
<dbReference type="Proteomes" id="UP000635983">
    <property type="component" value="Unassembled WGS sequence"/>
</dbReference>
<name>A0A917Q1Z0_9PSED</name>
<organism evidence="1 2">
    <name type="scientific">Pseudomonas matsuisoli</name>
    <dbReference type="NCBI Taxonomy" id="1515666"/>
    <lineage>
        <taxon>Bacteria</taxon>
        <taxon>Pseudomonadati</taxon>
        <taxon>Pseudomonadota</taxon>
        <taxon>Gammaproteobacteria</taxon>
        <taxon>Pseudomonadales</taxon>
        <taxon>Pseudomonadaceae</taxon>
        <taxon>Pseudomonas</taxon>
    </lineage>
</organism>
<evidence type="ECO:0000313" key="2">
    <source>
        <dbReference type="Proteomes" id="UP000635983"/>
    </source>
</evidence>